<proteinExistence type="predicted"/>
<dbReference type="GO" id="GO:0003700">
    <property type="term" value="F:DNA-binding transcription factor activity"/>
    <property type="evidence" value="ECO:0007669"/>
    <property type="project" value="TreeGrafter"/>
</dbReference>
<protein>
    <recommendedName>
        <fullName evidence="3">Late endosomal/lysosomal adaptor and MAPK and MTOR activator 5</fullName>
    </recommendedName>
</protein>
<accession>A0AAW0PH15</accession>
<gene>
    <name evidence="1" type="ORF">WMY93_007565</name>
</gene>
<dbReference type="Proteomes" id="UP001460270">
    <property type="component" value="Unassembled WGS sequence"/>
</dbReference>
<keyword evidence="2" id="KW-1185">Reference proteome</keyword>
<evidence type="ECO:0008006" key="3">
    <source>
        <dbReference type="Google" id="ProtNLM"/>
    </source>
</evidence>
<dbReference type="PANTHER" id="PTHR46304">
    <property type="entry name" value="GENERAL TRANSCRIPTION FACTOR II-I REPEAT DOMAIN-CONTAINING PROTEIN 1"/>
    <property type="match status" value="1"/>
</dbReference>
<dbReference type="GO" id="GO:0005634">
    <property type="term" value="C:nucleus"/>
    <property type="evidence" value="ECO:0007669"/>
    <property type="project" value="TreeGrafter"/>
</dbReference>
<organism evidence="1 2">
    <name type="scientific">Mugilogobius chulae</name>
    <name type="common">yellowstripe goby</name>
    <dbReference type="NCBI Taxonomy" id="88201"/>
    <lineage>
        <taxon>Eukaryota</taxon>
        <taxon>Metazoa</taxon>
        <taxon>Chordata</taxon>
        <taxon>Craniata</taxon>
        <taxon>Vertebrata</taxon>
        <taxon>Euteleostomi</taxon>
        <taxon>Actinopterygii</taxon>
        <taxon>Neopterygii</taxon>
        <taxon>Teleostei</taxon>
        <taxon>Neoteleostei</taxon>
        <taxon>Acanthomorphata</taxon>
        <taxon>Gobiaria</taxon>
        <taxon>Gobiiformes</taxon>
        <taxon>Gobioidei</taxon>
        <taxon>Gobiidae</taxon>
        <taxon>Gobionellinae</taxon>
        <taxon>Mugilogobius</taxon>
    </lineage>
</organism>
<comment type="caution">
    <text evidence="1">The sequence shown here is derived from an EMBL/GenBank/DDBJ whole genome shotgun (WGS) entry which is preliminary data.</text>
</comment>
<name>A0AAW0PH15_9GOBI</name>
<dbReference type="PANTHER" id="PTHR46304:SF1">
    <property type="entry name" value="GENERAL TRANSCRIPTION FACTOR II-I REPEAT DOMAIN-CONTAINING PROTEIN 1"/>
    <property type="match status" value="1"/>
</dbReference>
<evidence type="ECO:0000313" key="2">
    <source>
        <dbReference type="Proteomes" id="UP001460270"/>
    </source>
</evidence>
<dbReference type="EMBL" id="JBBPFD010000005">
    <property type="protein sequence ID" value="KAK7925255.1"/>
    <property type="molecule type" value="Genomic_DNA"/>
</dbReference>
<sequence length="136" mass="14949">MKIISVYHGLNRKQPGIDDSDNDFTYLGMAHLRKSTPDGFGSVSRMDPGLLSMRQEILTSLVSALDSVCMAMSKLNAEVACVTVHEDSVIAVGTEKGRIFLIQEGKSKQTSSNSAVYPVFRLQTLTPTPKTKRETR</sequence>
<evidence type="ECO:0000313" key="1">
    <source>
        <dbReference type="EMBL" id="KAK7925255.1"/>
    </source>
</evidence>
<reference evidence="2" key="1">
    <citation type="submission" date="2024-04" db="EMBL/GenBank/DDBJ databases">
        <title>Salinicola lusitanus LLJ914,a marine bacterium isolated from the Okinawa Trough.</title>
        <authorList>
            <person name="Li J."/>
        </authorList>
    </citation>
    <scope>NUCLEOTIDE SEQUENCE [LARGE SCALE GENOMIC DNA]</scope>
</reference>
<dbReference type="AlphaFoldDB" id="A0AAW0PH15"/>